<gene>
    <name evidence="1" type="ORF">IW261DRAFT_1416516</name>
</gene>
<sequence>MPYQPPTAPGFAIAQINDDWLPWTTILVQRSPILPPRIRDSINSAGAQFLPVFNNQVLSNSLTWHEEYFSALIANLAVRGMDLAIALTDARGVGFIVGAKLSWLAMNCLITPLLPPPAPLTAGELLPVMEYVVQGTISRSNIYFTLVYLLNHDQANLFHAVLGHASVFSPYWRPFRAGARKTADPPTVLVDDTLERGALCLRRMPLADLERLEVHVKGFLHVQNALRITDRGFHEVIRACCVVVNRALRRPEDDGLN</sequence>
<dbReference type="AlphaFoldDB" id="A0AA39UCW3"/>
<protein>
    <submittedName>
        <fullName evidence="1">Uncharacterized protein</fullName>
    </submittedName>
</protein>
<keyword evidence="2" id="KW-1185">Reference proteome</keyword>
<proteinExistence type="predicted"/>
<dbReference type="Proteomes" id="UP001175227">
    <property type="component" value="Unassembled WGS sequence"/>
</dbReference>
<name>A0AA39UCW3_9AGAR</name>
<organism evidence="1 2">
    <name type="scientific">Armillaria novae-zelandiae</name>
    <dbReference type="NCBI Taxonomy" id="153914"/>
    <lineage>
        <taxon>Eukaryota</taxon>
        <taxon>Fungi</taxon>
        <taxon>Dikarya</taxon>
        <taxon>Basidiomycota</taxon>
        <taxon>Agaricomycotina</taxon>
        <taxon>Agaricomycetes</taxon>
        <taxon>Agaricomycetidae</taxon>
        <taxon>Agaricales</taxon>
        <taxon>Marasmiineae</taxon>
        <taxon>Physalacriaceae</taxon>
        <taxon>Armillaria</taxon>
    </lineage>
</organism>
<comment type="caution">
    <text evidence="1">The sequence shown here is derived from an EMBL/GenBank/DDBJ whole genome shotgun (WGS) entry which is preliminary data.</text>
</comment>
<reference evidence="1" key="1">
    <citation type="submission" date="2023-06" db="EMBL/GenBank/DDBJ databases">
        <authorList>
            <consortium name="Lawrence Berkeley National Laboratory"/>
            <person name="Ahrendt S."/>
            <person name="Sahu N."/>
            <person name="Indic B."/>
            <person name="Wong-Bajracharya J."/>
            <person name="Merenyi Z."/>
            <person name="Ke H.-M."/>
            <person name="Monk M."/>
            <person name="Kocsube S."/>
            <person name="Drula E."/>
            <person name="Lipzen A."/>
            <person name="Balint B."/>
            <person name="Henrissat B."/>
            <person name="Andreopoulos B."/>
            <person name="Martin F.M."/>
            <person name="Harder C.B."/>
            <person name="Rigling D."/>
            <person name="Ford K.L."/>
            <person name="Foster G.D."/>
            <person name="Pangilinan J."/>
            <person name="Papanicolaou A."/>
            <person name="Barry K."/>
            <person name="LaButti K."/>
            <person name="Viragh M."/>
            <person name="Koriabine M."/>
            <person name="Yan M."/>
            <person name="Riley R."/>
            <person name="Champramary S."/>
            <person name="Plett K.L."/>
            <person name="Tsai I.J."/>
            <person name="Slot J."/>
            <person name="Sipos G."/>
            <person name="Plett J."/>
            <person name="Nagy L.G."/>
            <person name="Grigoriev I.V."/>
        </authorList>
    </citation>
    <scope>NUCLEOTIDE SEQUENCE</scope>
    <source>
        <strain evidence="1">ICMP 16352</strain>
    </source>
</reference>
<dbReference type="EMBL" id="JAUEPR010000005">
    <property type="protein sequence ID" value="KAK0484572.1"/>
    <property type="molecule type" value="Genomic_DNA"/>
</dbReference>
<evidence type="ECO:0000313" key="2">
    <source>
        <dbReference type="Proteomes" id="UP001175227"/>
    </source>
</evidence>
<accession>A0AA39UCW3</accession>
<evidence type="ECO:0000313" key="1">
    <source>
        <dbReference type="EMBL" id="KAK0484572.1"/>
    </source>
</evidence>